<reference evidence="5" key="1">
    <citation type="submission" date="2020-11" db="EMBL/GenBank/DDBJ databases">
        <authorList>
            <person name="Tran Van P."/>
        </authorList>
    </citation>
    <scope>NUCLEOTIDE SEQUENCE</scope>
</reference>
<dbReference type="GO" id="GO:0003684">
    <property type="term" value="F:damaged DNA binding"/>
    <property type="evidence" value="ECO:0007669"/>
    <property type="project" value="InterPro"/>
</dbReference>
<feature type="domain" description="UmuC" evidence="4">
    <location>
        <begin position="40"/>
        <end position="250"/>
    </location>
</feature>
<dbReference type="Gene3D" id="3.40.1170.60">
    <property type="match status" value="1"/>
</dbReference>
<dbReference type="Gene3D" id="1.10.150.20">
    <property type="entry name" value="5' to 3' exonuclease, C-terminal subdomain"/>
    <property type="match status" value="1"/>
</dbReference>
<name>A0A7R8VHM6_TIMDO</name>
<proteinExistence type="inferred from homology"/>
<evidence type="ECO:0000259" key="4">
    <source>
        <dbReference type="PROSITE" id="PS50173"/>
    </source>
</evidence>
<gene>
    <name evidence="5" type="ORF">TDIB3V08_LOCUS3880</name>
</gene>
<sequence length="753" mass="83856">MIYNKEKVSEMCYRYCNTTMEDDFDQTLDSNYGSSHDKVIVHLDADCFYAQVEMLKNPELRTLPLGVQQKNLLVTCNYVARQFGVKKCMLVSDAKRLCPSLILVKGEDLYDYRQMSTKMTLLLQKFSPLVEKLGLDENFVDVTQLVAETLKSDFAGSRNVEGHIYGDITSRCDCGCYERLCVGSQIASEMRKQLKEELGVTCCAGVAYNKLLAKLVCSTHKPNQQTTLFPAGVSDLMLNLNNVRSLPGIGHRTSEILQSLGISSIEQLQNINLELLEHALGRTLAERLKKLSVGADDMVVKPTGKPQSIGLEDGFRKISLESEVKDKCEVLLQRLMILLAEDGRIPGAIRVTVRKYDNSSRYSHRESRQCNIPSSLFLPKVGTLSSNAHNKLLTSIMKLFHKIIDISKPFHLTLLGVAFTKFQERNTGKGSITSFLVKDISVQSVMNFQNISLHGVEAMECSSSKNAGKQSGSTLNYADKSGSESEPEPSPKKTRADFWRGSRKRSLTESDKDSPNKHRSSELRLSTGEPINEVDFSKLSDGIQEELMESCMSLPSLTDKLDAELQKPKLIIGISIEVYPHFHGGKGENHFGKSTISTSDQNSNLKLPVIGSLVYYESSMLDLAATKSFILVTKPLEGVDLDPLLAHRKLSNRAVTSFSINKEMQYHRGAYSNGKCTRICVEGKWKTTLSTPDRDSNLDLPVNDNLVNCKSRALDYAATEAKRASIPPTHESARATHWQSLSKITYINITSVQ</sequence>
<dbReference type="Pfam" id="PF00817">
    <property type="entry name" value="IMS"/>
    <property type="match status" value="1"/>
</dbReference>
<dbReference type="AlphaFoldDB" id="A0A7R8VHM6"/>
<accession>A0A7R8VHM6</accession>
<dbReference type="GO" id="GO:0006281">
    <property type="term" value="P:DNA repair"/>
    <property type="evidence" value="ECO:0007669"/>
    <property type="project" value="InterPro"/>
</dbReference>
<evidence type="ECO:0000313" key="5">
    <source>
        <dbReference type="EMBL" id="CAD7197577.1"/>
    </source>
</evidence>
<dbReference type="Pfam" id="PF21999">
    <property type="entry name" value="IMS_HHH_1"/>
    <property type="match status" value="1"/>
</dbReference>
<dbReference type="SUPFAM" id="SSF100879">
    <property type="entry name" value="Lesion bypass DNA polymerase (Y-family), little finger domain"/>
    <property type="match status" value="1"/>
</dbReference>
<dbReference type="Gene3D" id="3.30.70.270">
    <property type="match status" value="1"/>
</dbReference>
<dbReference type="InterPro" id="IPR017961">
    <property type="entry name" value="DNA_pol_Y-fam_little_finger"/>
</dbReference>
<dbReference type="FunFam" id="3.30.1490.100:FF:000003">
    <property type="entry name" value="Polymerase (DNA directed) iota"/>
    <property type="match status" value="1"/>
</dbReference>
<protein>
    <recommendedName>
        <fullName evidence="4">UmuC domain-containing protein</fullName>
    </recommendedName>
</protein>
<dbReference type="Pfam" id="PF11799">
    <property type="entry name" value="IMS_C"/>
    <property type="match status" value="1"/>
</dbReference>
<evidence type="ECO:0000256" key="1">
    <source>
        <dbReference type="ARBA" id="ARBA00010945"/>
    </source>
</evidence>
<dbReference type="EMBL" id="OA565716">
    <property type="protein sequence ID" value="CAD7197577.1"/>
    <property type="molecule type" value="Genomic_DNA"/>
</dbReference>
<dbReference type="PANTHER" id="PTHR46404">
    <property type="entry name" value="DNA POLYMERASE IOTA"/>
    <property type="match status" value="1"/>
</dbReference>
<dbReference type="Gene3D" id="3.30.1490.100">
    <property type="entry name" value="DNA polymerase, Y-family, little finger domain"/>
    <property type="match status" value="1"/>
</dbReference>
<comment type="similarity">
    <text evidence="1">Belongs to the DNA polymerase type-Y family.</text>
</comment>
<feature type="region of interest" description="Disordered" evidence="3">
    <location>
        <begin position="463"/>
        <end position="527"/>
    </location>
</feature>
<keyword evidence="2" id="KW-0237">DNA synthesis</keyword>
<feature type="compositionally biased region" description="Polar residues" evidence="3">
    <location>
        <begin position="463"/>
        <end position="476"/>
    </location>
</feature>
<dbReference type="FunFam" id="3.40.1170.60:FF:000006">
    <property type="entry name" value="DNA polymerase iota"/>
    <property type="match status" value="1"/>
</dbReference>
<dbReference type="InterPro" id="IPR001126">
    <property type="entry name" value="UmuC"/>
</dbReference>
<dbReference type="GO" id="GO:0019985">
    <property type="term" value="P:translesion synthesis"/>
    <property type="evidence" value="ECO:0007669"/>
    <property type="project" value="TreeGrafter"/>
</dbReference>
<evidence type="ECO:0000256" key="2">
    <source>
        <dbReference type="ARBA" id="ARBA00022634"/>
    </source>
</evidence>
<organism evidence="5">
    <name type="scientific">Timema douglasi</name>
    <name type="common">Walking stick</name>
    <dbReference type="NCBI Taxonomy" id="61478"/>
    <lineage>
        <taxon>Eukaryota</taxon>
        <taxon>Metazoa</taxon>
        <taxon>Ecdysozoa</taxon>
        <taxon>Arthropoda</taxon>
        <taxon>Hexapoda</taxon>
        <taxon>Insecta</taxon>
        <taxon>Pterygota</taxon>
        <taxon>Neoptera</taxon>
        <taxon>Polyneoptera</taxon>
        <taxon>Phasmatodea</taxon>
        <taxon>Timematodea</taxon>
        <taxon>Timematoidea</taxon>
        <taxon>Timematidae</taxon>
        <taxon>Timema</taxon>
    </lineage>
</organism>
<dbReference type="PANTHER" id="PTHR46404:SF1">
    <property type="entry name" value="DNA POLYMERASE IOTA"/>
    <property type="match status" value="1"/>
</dbReference>
<dbReference type="InterPro" id="IPR043502">
    <property type="entry name" value="DNA/RNA_pol_sf"/>
</dbReference>
<feature type="compositionally biased region" description="Basic and acidic residues" evidence="3">
    <location>
        <begin position="489"/>
        <end position="522"/>
    </location>
</feature>
<dbReference type="InterPro" id="IPR043128">
    <property type="entry name" value="Rev_trsase/Diguanyl_cyclase"/>
</dbReference>
<evidence type="ECO:0000256" key="3">
    <source>
        <dbReference type="SAM" id="MobiDB-lite"/>
    </source>
</evidence>
<dbReference type="InterPro" id="IPR036775">
    <property type="entry name" value="DNA_pol_Y-fam_lit_finger_sf"/>
</dbReference>
<dbReference type="PROSITE" id="PS50173">
    <property type="entry name" value="UMUC"/>
    <property type="match status" value="1"/>
</dbReference>
<dbReference type="GO" id="GO:0003887">
    <property type="term" value="F:DNA-directed DNA polymerase activity"/>
    <property type="evidence" value="ECO:0007669"/>
    <property type="project" value="InterPro"/>
</dbReference>
<dbReference type="InterPro" id="IPR053848">
    <property type="entry name" value="IMS_HHH_1"/>
</dbReference>
<dbReference type="SUPFAM" id="SSF56672">
    <property type="entry name" value="DNA/RNA polymerases"/>
    <property type="match status" value="1"/>
</dbReference>
<dbReference type="FunFam" id="3.30.70.270:FF:000013">
    <property type="entry name" value="Polymerase (DNA directed) iota"/>
    <property type="match status" value="1"/>
</dbReference>